<organism evidence="2 3">
    <name type="scientific">Chengkuizengella marina</name>
    <dbReference type="NCBI Taxonomy" id="2507566"/>
    <lineage>
        <taxon>Bacteria</taxon>
        <taxon>Bacillati</taxon>
        <taxon>Bacillota</taxon>
        <taxon>Bacilli</taxon>
        <taxon>Bacillales</taxon>
        <taxon>Paenibacillaceae</taxon>
        <taxon>Chengkuizengella</taxon>
    </lineage>
</organism>
<evidence type="ECO:0000256" key="1">
    <source>
        <dbReference type="SAM" id="MobiDB-lite"/>
    </source>
</evidence>
<evidence type="ECO:0000313" key="2">
    <source>
        <dbReference type="EMBL" id="NBI28143.1"/>
    </source>
</evidence>
<dbReference type="Proteomes" id="UP000448943">
    <property type="component" value="Unassembled WGS sequence"/>
</dbReference>
<dbReference type="RefSeq" id="WP_160644831.1">
    <property type="nucleotide sequence ID" value="NZ_SIJB01000009.1"/>
</dbReference>
<dbReference type="AlphaFoldDB" id="A0A6N9Q0C4"/>
<accession>A0A6N9Q0C4</accession>
<comment type="caution">
    <text evidence="2">The sequence shown here is derived from an EMBL/GenBank/DDBJ whole genome shotgun (WGS) entry which is preliminary data.</text>
</comment>
<dbReference type="EMBL" id="SIJB01000009">
    <property type="protein sequence ID" value="NBI28143.1"/>
    <property type="molecule type" value="Genomic_DNA"/>
</dbReference>
<dbReference type="PROSITE" id="PS51257">
    <property type="entry name" value="PROKAR_LIPOPROTEIN"/>
    <property type="match status" value="1"/>
</dbReference>
<feature type="compositionally biased region" description="Polar residues" evidence="1">
    <location>
        <begin position="48"/>
        <end position="61"/>
    </location>
</feature>
<keyword evidence="3" id="KW-1185">Reference proteome</keyword>
<feature type="region of interest" description="Disordered" evidence="1">
    <location>
        <begin position="48"/>
        <end position="68"/>
    </location>
</feature>
<gene>
    <name evidence="2" type="ORF">ERL59_04120</name>
</gene>
<name>A0A6N9Q0C4_9BACL</name>
<proteinExistence type="predicted"/>
<reference evidence="2 3" key="1">
    <citation type="submission" date="2019-01" db="EMBL/GenBank/DDBJ databases">
        <title>Chengkuizengella sp. nov., isolated from deep-sea sediment of East Pacific Ocean.</title>
        <authorList>
            <person name="Yang J."/>
            <person name="Lai Q."/>
            <person name="Shao Z."/>
        </authorList>
    </citation>
    <scope>NUCLEOTIDE SEQUENCE [LARGE SCALE GENOMIC DNA]</scope>
    <source>
        <strain evidence="2 3">YPA3-1-1</strain>
    </source>
</reference>
<dbReference type="OrthoDB" id="2879237at2"/>
<evidence type="ECO:0008006" key="4">
    <source>
        <dbReference type="Google" id="ProtNLM"/>
    </source>
</evidence>
<evidence type="ECO:0000313" key="3">
    <source>
        <dbReference type="Proteomes" id="UP000448943"/>
    </source>
</evidence>
<protein>
    <recommendedName>
        <fullName evidence="4">Lipoprotein</fullName>
    </recommendedName>
</protein>
<sequence length="269" mass="31283">MRIYTRIIIITLALMLLIGCNEVSVSEQENSPELSLDVEENLKILDADTSQSTPISQTEPNTTEEKAETSNSIITSTDKLTNVIYKFMDAINNKEWDSFVQSYSPVIQKYYEGFPSTYQIENRTGILSVDSIDIYEAKRLAETHTLEIEPYFNEIDFSLYDHVQFYYIGFDFKVNKESEFFYNGVKYELVAVGRIDDVEYIVGHENVYYFSKLEKYNYLFNSSAEKKAQNVVDQRRKGLIVNFNNEIIEDYNNENIENDQTDGEDDTIQ</sequence>